<organism evidence="2 3">
    <name type="scientific">Alterisphingorhabdus coralli</name>
    <dbReference type="NCBI Taxonomy" id="3071408"/>
    <lineage>
        <taxon>Bacteria</taxon>
        <taxon>Pseudomonadati</taxon>
        <taxon>Pseudomonadota</taxon>
        <taxon>Alphaproteobacteria</taxon>
        <taxon>Sphingomonadales</taxon>
        <taxon>Sphingomonadaceae</taxon>
        <taxon>Alterisphingorhabdus (ex Yan et al. 2024)</taxon>
    </lineage>
</organism>
<dbReference type="KEGG" id="acoa:RB602_10135"/>
<sequence length="235" mass="25556">MAVLLLMLLLAAIFLRERFKQYPQDFPWTDFSLADQVGLFTPAKLAKLGAAKELCFAELDGVGISYTPMETKGEGPCLVSDAVRPDVSEALAIRYTPDGVAPSCPMVSGLVLWEEHVVQQAAAKHFGADVYVIAITHIGSYNCRRINGANSDKWSQHSTADALDIAGFTLSNGVAVSVLEDWDGEADKAAFLRDVRDGACDIFTTTLSPDYNAAHANHFHLDLADRGMFMPSLCR</sequence>
<gene>
    <name evidence="2" type="ORF">RB602_10135</name>
</gene>
<name>A0AA97F6K1_9SPHN</name>
<dbReference type="Proteomes" id="UP001302429">
    <property type="component" value="Chromosome"/>
</dbReference>
<accession>A0AA97F6K1</accession>
<evidence type="ECO:0000313" key="3">
    <source>
        <dbReference type="Proteomes" id="UP001302429"/>
    </source>
</evidence>
<evidence type="ECO:0000313" key="2">
    <source>
        <dbReference type="EMBL" id="WOE74213.1"/>
    </source>
</evidence>
<feature type="domain" description="Extensin-like C-terminal" evidence="1">
    <location>
        <begin position="54"/>
        <end position="229"/>
    </location>
</feature>
<dbReference type="Pfam" id="PF06904">
    <property type="entry name" value="Extensin-like_C"/>
    <property type="match status" value="1"/>
</dbReference>
<dbReference type="RefSeq" id="WP_317080448.1">
    <property type="nucleotide sequence ID" value="NZ_CP136594.1"/>
</dbReference>
<dbReference type="InterPro" id="IPR009683">
    <property type="entry name" value="Extensin-like_C"/>
</dbReference>
<dbReference type="AlphaFoldDB" id="A0AA97F6K1"/>
<evidence type="ECO:0000259" key="1">
    <source>
        <dbReference type="Pfam" id="PF06904"/>
    </source>
</evidence>
<keyword evidence="3" id="KW-1185">Reference proteome</keyword>
<protein>
    <submittedName>
        <fullName evidence="2">Extensin family protein</fullName>
    </submittedName>
</protein>
<reference evidence="2 3" key="1">
    <citation type="submission" date="2023-10" db="EMBL/GenBank/DDBJ databases">
        <title>Complete genome sequence of a Sphingomonadaceae bacterium.</title>
        <authorList>
            <person name="Yan C."/>
        </authorList>
    </citation>
    <scope>NUCLEOTIDE SEQUENCE [LARGE SCALE GENOMIC DNA]</scope>
    <source>
        <strain evidence="2 3">SCSIO 66989</strain>
    </source>
</reference>
<proteinExistence type="predicted"/>
<dbReference type="EMBL" id="CP136594">
    <property type="protein sequence ID" value="WOE74213.1"/>
    <property type="molecule type" value="Genomic_DNA"/>
</dbReference>